<proteinExistence type="predicted"/>
<protein>
    <submittedName>
        <fullName evidence="1">Uncharacterized protein</fullName>
    </submittedName>
</protein>
<evidence type="ECO:0000313" key="2">
    <source>
        <dbReference type="Proteomes" id="UP000010473"/>
    </source>
</evidence>
<accession>K9XPW3</accession>
<dbReference type="AlphaFoldDB" id="K9XPW3"/>
<reference evidence="2" key="1">
    <citation type="journal article" date="2013" name="Proc. Natl. Acad. Sci. U.S.A.">
        <title>Improving the coverage of the cyanobacterial phylum using diversity-driven genome sequencing.</title>
        <authorList>
            <person name="Shih P.M."/>
            <person name="Wu D."/>
            <person name="Latifi A."/>
            <person name="Axen S.D."/>
            <person name="Fewer D.P."/>
            <person name="Talla E."/>
            <person name="Calteau A."/>
            <person name="Cai F."/>
            <person name="Tandeau de Marsac N."/>
            <person name="Rippka R."/>
            <person name="Herdman M."/>
            <person name="Sivonen K."/>
            <person name="Coursin T."/>
            <person name="Laurent T."/>
            <person name="Goodwin L."/>
            <person name="Nolan M."/>
            <person name="Davenport K.W."/>
            <person name="Han C.S."/>
            <person name="Rubin E.M."/>
            <person name="Eisen J.A."/>
            <person name="Woyke T."/>
            <person name="Gugger M."/>
            <person name="Kerfeld C.A."/>
        </authorList>
    </citation>
    <scope>NUCLEOTIDE SEQUENCE [LARGE SCALE GENOMIC DNA]</scope>
    <source>
        <strain evidence="2">ATCC 29371 / PCC 7437</strain>
    </source>
</reference>
<keyword evidence="2" id="KW-1185">Reference proteome</keyword>
<organism evidence="1 2">
    <name type="scientific">Stanieria cyanosphaera (strain ATCC 29371 / PCC 7437)</name>
    <dbReference type="NCBI Taxonomy" id="111780"/>
    <lineage>
        <taxon>Bacteria</taxon>
        <taxon>Bacillati</taxon>
        <taxon>Cyanobacteriota</taxon>
        <taxon>Cyanophyceae</taxon>
        <taxon>Pleurocapsales</taxon>
        <taxon>Dermocarpellaceae</taxon>
        <taxon>Stanieria</taxon>
    </lineage>
</organism>
<dbReference type="EMBL" id="CP003653">
    <property type="protein sequence ID" value="AFZ34134.1"/>
    <property type="molecule type" value="Genomic_DNA"/>
</dbReference>
<dbReference type="Proteomes" id="UP000010473">
    <property type="component" value="Chromosome"/>
</dbReference>
<name>K9XPW3_STAC7</name>
<dbReference type="PATRIC" id="fig|111780.3.peg.552"/>
<dbReference type="STRING" id="111780.Sta7437_0530"/>
<sequence>MQYRRARSLGSTYFFTLVTHNRRCFLCKPENTDWHGLVCIC</sequence>
<dbReference type="HOGENOM" id="CLU_3276941_0_0_3"/>
<dbReference type="KEGG" id="scs:Sta7437_0530"/>
<evidence type="ECO:0000313" key="1">
    <source>
        <dbReference type="EMBL" id="AFZ34134.1"/>
    </source>
</evidence>
<gene>
    <name evidence="1" type="ordered locus">Sta7437_0530</name>
</gene>